<protein>
    <submittedName>
        <fullName evidence="1">Uncharacterized protein</fullName>
    </submittedName>
</protein>
<organism evidence="1">
    <name type="scientific">marine sediment metagenome</name>
    <dbReference type="NCBI Taxonomy" id="412755"/>
    <lineage>
        <taxon>unclassified sequences</taxon>
        <taxon>metagenomes</taxon>
        <taxon>ecological metagenomes</taxon>
    </lineage>
</organism>
<comment type="caution">
    <text evidence="1">The sequence shown here is derived from an EMBL/GenBank/DDBJ whole genome shotgun (WGS) entry which is preliminary data.</text>
</comment>
<name>A0A0F8XN68_9ZZZZ</name>
<feature type="non-terminal residue" evidence="1">
    <location>
        <position position="310"/>
    </location>
</feature>
<evidence type="ECO:0000313" key="1">
    <source>
        <dbReference type="EMBL" id="KKK70393.1"/>
    </source>
</evidence>
<dbReference type="EMBL" id="LAZR01058211">
    <property type="protein sequence ID" value="KKK70393.1"/>
    <property type="molecule type" value="Genomic_DNA"/>
</dbReference>
<dbReference type="AlphaFoldDB" id="A0A0F8XN68"/>
<gene>
    <name evidence="1" type="ORF">LCGC14_2924430</name>
</gene>
<accession>A0A0F8XN68</accession>
<sequence>MIPSPVAVSRFPVDSSARIRAGVIKDVSEADIIATAISAEKKTVDGKITFGTLSDEELVAMQDKVDGDNIDLGELVEEKEEKKKFVMGLVNNTEKIEELEKEEIEEAKDAVNGINIINDVGINPKCVFDFNEFFPNKKTVYRNLITKQFIEWYINNAKFSWLKKLNIDSEHINPNQKKGIIKMLATRTKRENTPELKDVGTLAEPKLIEVEKEEEFELVTDEEIDMYNLLLTKKWDKKDTMKIHQLNGLIDEQMRTKGSNVHQALKTLIKVFDLKFEKKDVLQRELEEEHSLLEKPKERSNAQITKDMHY</sequence>
<reference evidence="1" key="1">
    <citation type="journal article" date="2015" name="Nature">
        <title>Complex archaea that bridge the gap between prokaryotes and eukaryotes.</title>
        <authorList>
            <person name="Spang A."/>
            <person name="Saw J.H."/>
            <person name="Jorgensen S.L."/>
            <person name="Zaremba-Niedzwiedzka K."/>
            <person name="Martijn J."/>
            <person name="Lind A.E."/>
            <person name="van Eijk R."/>
            <person name="Schleper C."/>
            <person name="Guy L."/>
            <person name="Ettema T.J."/>
        </authorList>
    </citation>
    <scope>NUCLEOTIDE SEQUENCE</scope>
</reference>
<proteinExistence type="predicted"/>